<accession>A0A3B3R8K0</accession>
<keyword evidence="9" id="KW-0137">Centromere</keyword>
<evidence type="ECO:0000313" key="12">
    <source>
        <dbReference type="Proteomes" id="UP000261540"/>
    </source>
</evidence>
<feature type="compositionally biased region" description="Basic and acidic residues" evidence="10">
    <location>
        <begin position="1"/>
        <end position="13"/>
    </location>
</feature>
<dbReference type="Ensembl" id="ENSPKIT00000038389.1">
    <property type="protein sequence ID" value="ENSPKIP00000013956.1"/>
    <property type="gene ID" value="ENSPKIG00000001164.1"/>
</dbReference>
<reference evidence="11" key="1">
    <citation type="submission" date="2025-08" db="UniProtKB">
        <authorList>
            <consortium name="Ensembl"/>
        </authorList>
    </citation>
    <scope>IDENTIFICATION</scope>
</reference>
<keyword evidence="5" id="KW-0498">Mitosis</keyword>
<evidence type="ECO:0000256" key="6">
    <source>
        <dbReference type="ARBA" id="ARBA00022838"/>
    </source>
</evidence>
<dbReference type="PANTHER" id="PTHR15459">
    <property type="entry name" value="POLYAMINE-MODULATED FACTOR 1"/>
    <property type="match status" value="1"/>
</dbReference>
<dbReference type="STRING" id="1676925.ENSPKIP00000013956"/>
<organism evidence="11 12">
    <name type="scientific">Paramormyrops kingsleyae</name>
    <dbReference type="NCBI Taxonomy" id="1676925"/>
    <lineage>
        <taxon>Eukaryota</taxon>
        <taxon>Metazoa</taxon>
        <taxon>Chordata</taxon>
        <taxon>Craniata</taxon>
        <taxon>Vertebrata</taxon>
        <taxon>Euteleostomi</taxon>
        <taxon>Actinopterygii</taxon>
        <taxon>Neopterygii</taxon>
        <taxon>Teleostei</taxon>
        <taxon>Osteoglossocephala</taxon>
        <taxon>Osteoglossomorpha</taxon>
        <taxon>Osteoglossiformes</taxon>
        <taxon>Mormyridae</taxon>
        <taxon>Paramormyrops</taxon>
    </lineage>
</organism>
<sequence>MEEKRGTTEDRASAGDPSDQSAERSSASENNAADPRRNRLKLFNKVMEKSLQRLIADASFHRFAKTFHPFYKQNPQLTESIHKQFISQLQTAIQDDIAQIMEEGNLHCKLEELDLLEAAAKESTDPAWRPSGAPERDLCSFVVPYYQQQRQYLRRELKKLRKENAALAQRVLAGRDRISQSEQRIAADVAEWRVGPVSCSILEAIGSLSPSQNFDHL</sequence>
<proteinExistence type="predicted"/>
<dbReference type="InterPro" id="IPR007128">
    <property type="entry name" value="PMF1/Nnf1"/>
</dbReference>
<evidence type="ECO:0000256" key="3">
    <source>
        <dbReference type="ARBA" id="ARBA00022454"/>
    </source>
</evidence>
<dbReference type="Pfam" id="PF03980">
    <property type="entry name" value="Nnf1"/>
    <property type="match status" value="1"/>
</dbReference>
<dbReference type="GO" id="GO:0000444">
    <property type="term" value="C:MIS12/MIND type complex"/>
    <property type="evidence" value="ECO:0007669"/>
    <property type="project" value="InterPro"/>
</dbReference>
<keyword evidence="7" id="KW-0539">Nucleus</keyword>
<evidence type="ECO:0000256" key="4">
    <source>
        <dbReference type="ARBA" id="ARBA00022618"/>
    </source>
</evidence>
<dbReference type="PANTHER" id="PTHR15459:SF3">
    <property type="entry name" value="POLYAMINE-MODULATED FACTOR 1"/>
    <property type="match status" value="1"/>
</dbReference>
<dbReference type="GO" id="GO:0051301">
    <property type="term" value="P:cell division"/>
    <property type="evidence" value="ECO:0007669"/>
    <property type="project" value="UniProtKB-KW"/>
</dbReference>
<evidence type="ECO:0000256" key="1">
    <source>
        <dbReference type="ARBA" id="ARBA00004123"/>
    </source>
</evidence>
<dbReference type="AlphaFoldDB" id="A0A3B3R8K0"/>
<dbReference type="GeneTree" id="ENSGT00940000162656"/>
<comment type="subcellular location">
    <subcellularLocation>
        <location evidence="2">Chromosome</location>
        <location evidence="2">Centromere</location>
        <location evidence="2">Kinetochore</location>
    </subcellularLocation>
    <subcellularLocation>
        <location evidence="1">Nucleus</location>
    </subcellularLocation>
</comment>
<dbReference type="GO" id="GO:0005634">
    <property type="term" value="C:nucleus"/>
    <property type="evidence" value="ECO:0007669"/>
    <property type="project" value="UniProtKB-SubCell"/>
</dbReference>
<evidence type="ECO:0000256" key="5">
    <source>
        <dbReference type="ARBA" id="ARBA00022776"/>
    </source>
</evidence>
<keyword evidence="12" id="KW-1185">Reference proteome</keyword>
<evidence type="ECO:0000256" key="10">
    <source>
        <dbReference type="SAM" id="MobiDB-lite"/>
    </source>
</evidence>
<keyword evidence="6" id="KW-0995">Kinetochore</keyword>
<evidence type="ECO:0000256" key="2">
    <source>
        <dbReference type="ARBA" id="ARBA00004629"/>
    </source>
</evidence>
<name>A0A3B3R8K0_9TELE</name>
<feature type="compositionally biased region" description="Low complexity" evidence="10">
    <location>
        <begin position="23"/>
        <end position="33"/>
    </location>
</feature>
<protein>
    <submittedName>
        <fullName evidence="11">Si:dkey-6i22.5</fullName>
    </submittedName>
</protein>
<evidence type="ECO:0000256" key="9">
    <source>
        <dbReference type="ARBA" id="ARBA00023328"/>
    </source>
</evidence>
<reference evidence="11" key="2">
    <citation type="submission" date="2025-09" db="UniProtKB">
        <authorList>
            <consortium name="Ensembl"/>
        </authorList>
    </citation>
    <scope>IDENTIFICATION</scope>
</reference>
<evidence type="ECO:0000256" key="7">
    <source>
        <dbReference type="ARBA" id="ARBA00023242"/>
    </source>
</evidence>
<keyword evidence="3" id="KW-0158">Chromosome</keyword>
<evidence type="ECO:0000313" key="11">
    <source>
        <dbReference type="Ensembl" id="ENSPKIP00000013956.1"/>
    </source>
</evidence>
<dbReference type="Proteomes" id="UP000261540">
    <property type="component" value="Unplaced"/>
</dbReference>
<feature type="region of interest" description="Disordered" evidence="10">
    <location>
        <begin position="1"/>
        <end position="36"/>
    </location>
</feature>
<dbReference type="GO" id="GO:0007059">
    <property type="term" value="P:chromosome segregation"/>
    <property type="evidence" value="ECO:0007669"/>
    <property type="project" value="TreeGrafter"/>
</dbReference>
<evidence type="ECO:0000256" key="8">
    <source>
        <dbReference type="ARBA" id="ARBA00023306"/>
    </source>
</evidence>
<keyword evidence="4" id="KW-0132">Cell division</keyword>
<keyword evidence="8" id="KW-0131">Cell cycle</keyword>